<gene>
    <name evidence="2" type="ORF">FHS30_000916</name>
</gene>
<dbReference type="PANTHER" id="PTHR19328:SF75">
    <property type="entry name" value="ALDOSE SUGAR DEHYDROGENASE YLII"/>
    <property type="match status" value="1"/>
</dbReference>
<dbReference type="AlphaFoldDB" id="A0A839UMF5"/>
<keyword evidence="3" id="KW-1185">Reference proteome</keyword>
<dbReference type="RefSeq" id="WP_221197132.1">
    <property type="nucleotide sequence ID" value="NZ_JACHXZ010000001.1"/>
</dbReference>
<comment type="caution">
    <text evidence="2">The sequence shown here is derived from an EMBL/GenBank/DDBJ whole genome shotgun (WGS) entry which is preliminary data.</text>
</comment>
<dbReference type="Gene3D" id="2.120.10.30">
    <property type="entry name" value="TolB, C-terminal domain"/>
    <property type="match status" value="1"/>
</dbReference>
<accession>A0A839UMF5</accession>
<dbReference type="Pfam" id="PF07995">
    <property type="entry name" value="GSDH"/>
    <property type="match status" value="1"/>
</dbReference>
<reference evidence="2 3" key="1">
    <citation type="submission" date="2020-08" db="EMBL/GenBank/DDBJ databases">
        <title>Genomic Encyclopedia of Type Strains, Phase III (KMG-III): the genomes of soil and plant-associated and newly described type strains.</title>
        <authorList>
            <person name="Whitman W."/>
        </authorList>
    </citation>
    <scope>NUCLEOTIDE SEQUENCE [LARGE SCALE GENOMIC DNA]</scope>
    <source>
        <strain evidence="2 3">CECT 8571</strain>
    </source>
</reference>
<evidence type="ECO:0000313" key="2">
    <source>
        <dbReference type="EMBL" id="MBB3167740.1"/>
    </source>
</evidence>
<evidence type="ECO:0000313" key="3">
    <source>
        <dbReference type="Proteomes" id="UP000559987"/>
    </source>
</evidence>
<feature type="domain" description="Glucose/Sorbosone dehydrogenase" evidence="1">
    <location>
        <begin position="54"/>
        <end position="378"/>
    </location>
</feature>
<sequence length="383" mass="41771">MKSKLLQRLSLGSWLGLFLVALTTQLPQSVVAAEGDAKSLQPYSLTTVAEGLYLPWAMAFLPDGQLLVSERSGSLRLVSKGKLSAPLTGVPATFFKGQGGLHDLALHPDYPNNGWVYLSLAWGEPSANATRIVRGRIKGNAFTDVEVIFTATPTKHTPVHYGARIAFLPDNSLVMGVGDGYDFREDAQKSDSLLGKMIRVNDDGSIPADNPFVDKKGYHPAIYSFGHRNPQGMAYDPVRKILFSNEHGPKGGDEVNILKPGNNYGWPVITYGVDYSGASITPYTEYPGMEQPLINWTPSIAPSSLAVYNGDLFPELKGDLLASALKFKEVRWVQMDGNTPTHQVSLFKELGERLRAVYAGPEGALYLLTDSREGKVIKVMPSK</sequence>
<name>A0A839UMF5_9GAMM</name>
<protein>
    <submittedName>
        <fullName evidence="2">Glucose/arabinose dehydrogenase</fullName>
    </submittedName>
</protein>
<organism evidence="2 3">
    <name type="scientific">Simiduia aestuariiviva</name>
    <dbReference type="NCBI Taxonomy" id="1510459"/>
    <lineage>
        <taxon>Bacteria</taxon>
        <taxon>Pseudomonadati</taxon>
        <taxon>Pseudomonadota</taxon>
        <taxon>Gammaproteobacteria</taxon>
        <taxon>Cellvibrionales</taxon>
        <taxon>Cellvibrionaceae</taxon>
        <taxon>Simiduia</taxon>
    </lineage>
</organism>
<dbReference type="InterPro" id="IPR012938">
    <property type="entry name" value="Glc/Sorbosone_DH"/>
</dbReference>
<dbReference type="EMBL" id="JACHXZ010000001">
    <property type="protein sequence ID" value="MBB3167740.1"/>
    <property type="molecule type" value="Genomic_DNA"/>
</dbReference>
<dbReference type="InterPro" id="IPR011041">
    <property type="entry name" value="Quinoprot_gluc/sorb_DH_b-prop"/>
</dbReference>
<dbReference type="SUPFAM" id="SSF50952">
    <property type="entry name" value="Soluble quinoprotein glucose dehydrogenase"/>
    <property type="match status" value="1"/>
</dbReference>
<dbReference type="InterPro" id="IPR011042">
    <property type="entry name" value="6-blade_b-propeller_TolB-like"/>
</dbReference>
<proteinExistence type="predicted"/>
<evidence type="ECO:0000259" key="1">
    <source>
        <dbReference type="Pfam" id="PF07995"/>
    </source>
</evidence>
<dbReference type="Proteomes" id="UP000559987">
    <property type="component" value="Unassembled WGS sequence"/>
</dbReference>
<dbReference type="PANTHER" id="PTHR19328">
    <property type="entry name" value="HEDGEHOG-INTERACTING PROTEIN"/>
    <property type="match status" value="1"/>
</dbReference>